<dbReference type="AlphaFoldDB" id="A0DEF2"/>
<evidence type="ECO:0000313" key="6">
    <source>
        <dbReference type="Proteomes" id="UP000000600"/>
    </source>
</evidence>
<feature type="domain" description="EF-hand" evidence="4">
    <location>
        <begin position="609"/>
        <end position="638"/>
    </location>
</feature>
<dbReference type="RefSeq" id="XP_001448816.1">
    <property type="nucleotide sequence ID" value="XM_001448779.1"/>
</dbReference>
<name>A0DEF2_PARTE</name>
<keyword evidence="2" id="KW-0677">Repeat</keyword>
<dbReference type="PROSITE" id="PS50222">
    <property type="entry name" value="EF_HAND_2"/>
    <property type="match status" value="6"/>
</dbReference>
<dbReference type="PANTHER" id="PTHR34524">
    <property type="entry name" value="CALCYPHOSIN"/>
    <property type="match status" value="1"/>
</dbReference>
<evidence type="ECO:0000256" key="3">
    <source>
        <dbReference type="ARBA" id="ARBA00022837"/>
    </source>
</evidence>
<dbReference type="KEGG" id="ptm:GSPATT00016245001"/>
<evidence type="ECO:0000256" key="1">
    <source>
        <dbReference type="ARBA" id="ARBA00022723"/>
    </source>
</evidence>
<dbReference type="InterPro" id="IPR002048">
    <property type="entry name" value="EF_hand_dom"/>
</dbReference>
<reference evidence="5 6" key="1">
    <citation type="journal article" date="2006" name="Nature">
        <title>Global trends of whole-genome duplications revealed by the ciliate Paramecium tetraurelia.</title>
        <authorList>
            <consortium name="Genoscope"/>
            <person name="Aury J.-M."/>
            <person name="Jaillon O."/>
            <person name="Duret L."/>
            <person name="Noel B."/>
            <person name="Jubin C."/>
            <person name="Porcel B.M."/>
            <person name="Segurens B."/>
            <person name="Daubin V."/>
            <person name="Anthouard V."/>
            <person name="Aiach N."/>
            <person name="Arnaiz O."/>
            <person name="Billaut A."/>
            <person name="Beisson J."/>
            <person name="Blanc I."/>
            <person name="Bouhouche K."/>
            <person name="Camara F."/>
            <person name="Duharcourt S."/>
            <person name="Guigo R."/>
            <person name="Gogendeau D."/>
            <person name="Katinka M."/>
            <person name="Keller A.-M."/>
            <person name="Kissmehl R."/>
            <person name="Klotz C."/>
            <person name="Koll F."/>
            <person name="Le Moue A."/>
            <person name="Lepere C."/>
            <person name="Malinsky S."/>
            <person name="Nowacki M."/>
            <person name="Nowak J.K."/>
            <person name="Plattner H."/>
            <person name="Poulain J."/>
            <person name="Ruiz F."/>
            <person name="Serrano V."/>
            <person name="Zagulski M."/>
            <person name="Dessen P."/>
            <person name="Betermier M."/>
            <person name="Weissenbach J."/>
            <person name="Scarpelli C."/>
            <person name="Schachter V."/>
            <person name="Sperling L."/>
            <person name="Meyer E."/>
            <person name="Cohen J."/>
            <person name="Wincker P."/>
        </authorList>
    </citation>
    <scope>NUCLEOTIDE SEQUENCE [LARGE SCALE GENOMIC DNA]</scope>
    <source>
        <strain evidence="5 6">Stock d4-2</strain>
    </source>
</reference>
<dbReference type="PANTHER" id="PTHR34524:SF6">
    <property type="entry name" value="CALCYPHOSINE LIKE"/>
    <property type="match status" value="1"/>
</dbReference>
<dbReference type="InParanoid" id="A0DEF2"/>
<dbReference type="Proteomes" id="UP000000600">
    <property type="component" value="Unassembled WGS sequence"/>
</dbReference>
<gene>
    <name evidence="5" type="ORF">GSPATT00016245001</name>
</gene>
<proteinExistence type="predicted"/>
<keyword evidence="1" id="KW-0479">Metal-binding</keyword>
<dbReference type="EMBL" id="CT868407">
    <property type="protein sequence ID" value="CAK81419.1"/>
    <property type="molecule type" value="Genomic_DNA"/>
</dbReference>
<dbReference type="HOGENOM" id="CLU_356206_0_0_1"/>
<dbReference type="CDD" id="cd00051">
    <property type="entry name" value="EFh"/>
    <property type="match status" value="1"/>
</dbReference>
<evidence type="ECO:0000259" key="4">
    <source>
        <dbReference type="PROSITE" id="PS50222"/>
    </source>
</evidence>
<dbReference type="PROSITE" id="PS00018">
    <property type="entry name" value="EF_HAND_1"/>
    <property type="match status" value="7"/>
</dbReference>
<dbReference type="Pfam" id="PF13499">
    <property type="entry name" value="EF-hand_7"/>
    <property type="match status" value="3"/>
</dbReference>
<dbReference type="InterPro" id="IPR018247">
    <property type="entry name" value="EF_Hand_1_Ca_BS"/>
</dbReference>
<dbReference type="OMA" id="ERWRTTN"/>
<keyword evidence="3" id="KW-0106">Calcium</keyword>
<feature type="domain" description="EF-hand" evidence="4">
    <location>
        <begin position="342"/>
        <end position="377"/>
    </location>
</feature>
<feature type="domain" description="EF-hand" evidence="4">
    <location>
        <begin position="640"/>
        <end position="670"/>
    </location>
</feature>
<keyword evidence="6" id="KW-1185">Reference proteome</keyword>
<dbReference type="SMART" id="SM00054">
    <property type="entry name" value="EFh"/>
    <property type="match status" value="9"/>
</dbReference>
<dbReference type="InterPro" id="IPR011992">
    <property type="entry name" value="EF-hand-dom_pair"/>
</dbReference>
<accession>A0DEF2</accession>
<dbReference type="GO" id="GO:0005509">
    <property type="term" value="F:calcium ion binding"/>
    <property type="evidence" value="ECO:0007669"/>
    <property type="project" value="InterPro"/>
</dbReference>
<evidence type="ECO:0000256" key="2">
    <source>
        <dbReference type="ARBA" id="ARBA00022737"/>
    </source>
</evidence>
<dbReference type="GeneID" id="5034601"/>
<organism evidence="5 6">
    <name type="scientific">Paramecium tetraurelia</name>
    <dbReference type="NCBI Taxonomy" id="5888"/>
    <lineage>
        <taxon>Eukaryota</taxon>
        <taxon>Sar</taxon>
        <taxon>Alveolata</taxon>
        <taxon>Ciliophora</taxon>
        <taxon>Intramacronucleata</taxon>
        <taxon>Oligohymenophorea</taxon>
        <taxon>Peniculida</taxon>
        <taxon>Parameciidae</taxon>
        <taxon>Paramecium</taxon>
    </lineage>
</organism>
<protein>
    <recommendedName>
        <fullName evidence="4">EF-hand domain-containing protein</fullName>
    </recommendedName>
</protein>
<sequence length="670" mass="78399">MVDLAAEVKNDDGDKVASVYVKIFWYDIKDEDTLNQQRSMIAESWEENITHKISSEMRSRGLLGITAFRVFDRDQDQIITYEDFANGLKNVLNIKMNPQEMQVYYSKLPQPLNQQKFQEFFRLQSNESIQYEAGFKSQYQTQELSSINQLMQQNTMQLQRTQLEQIHNSIYDLLKRKLSYGKSVQELFMEIDSVKPDGQLNIDELQRYFQQNSLLIPIAQLREFLKFYMDINNDQLINFREFTNYFKLIPTSQQQQMYSQSSFQQMGNQQRMQSNFPSIQDTQLQQSPIDIAITAILNYGQARQWTLMQVREFMDENRNSYIESGEMKKFLIQFGVHKNLQNGDDDIRQIVAFFDVNHDGRISISEFADTLNMYNNRLQIIKAQPTQQNIQNYYRKTVPELFNDIDQDGNGYLSKVELKNIFKNKILVPVDEFELNELFMEFDKNRDGHISISEFLQIVKPALDQDKNEPSFNQQGIEKEKIARKAEEVCFKNARVLQLAFQAKAQKPGYLTETQFKQILRDQKVGFTPNEIDDLTLYVILPENGMINYNQFLDLGKLRGGPQQSDVFGQTSRSGFGSLSQIEQERAIGKAKEVFNRISRAVKNKYTPQQLFAAFDKDSNGKINKAELDEVFSKMRIRNLDKDDVELIFKALDRDEDGSIDVKEFIKYLE</sequence>
<dbReference type="InterPro" id="IPR051581">
    <property type="entry name" value="Ca-bind"/>
</dbReference>
<dbReference type="OrthoDB" id="296561at2759"/>
<feature type="domain" description="EF-hand" evidence="4">
    <location>
        <begin position="393"/>
        <end position="428"/>
    </location>
</feature>
<dbReference type="SUPFAM" id="SSF47473">
    <property type="entry name" value="EF-hand"/>
    <property type="match status" value="3"/>
</dbReference>
<feature type="domain" description="EF-hand" evidence="4">
    <location>
        <begin position="430"/>
        <end position="465"/>
    </location>
</feature>
<dbReference type="STRING" id="5888.A0DEF2"/>
<feature type="domain" description="EF-hand" evidence="4">
    <location>
        <begin position="67"/>
        <end position="94"/>
    </location>
</feature>
<dbReference type="Gene3D" id="1.10.238.10">
    <property type="entry name" value="EF-hand"/>
    <property type="match status" value="5"/>
</dbReference>
<evidence type="ECO:0000313" key="5">
    <source>
        <dbReference type="EMBL" id="CAK81419.1"/>
    </source>
</evidence>